<sequence length="202" mass="21834">MCASILILGGGTFYPVRNHLSIAAPAFGTTARWLHEALVDSDLVLTKMADARSSLLTNADVKAFVQEALNKEPLRCLIMNVALCDYEGTIGTVASGKDAQRLQSRAGKQVMDLTPSDKVIASIKEQRPDVFLVGFKTTTNFSPAEQQAAAYRMLSESKGDLVLANDTVTRHNLLINAANECLIASDDRIEVLKGLVTKIKAL</sequence>
<name>A0A6S6TI41_9BACT</name>
<dbReference type="InterPro" id="IPR007085">
    <property type="entry name" value="DNA/pantothenate-metab_flavo_C"/>
</dbReference>
<dbReference type="Gene3D" id="3.40.50.10300">
    <property type="entry name" value="CoaB-like"/>
    <property type="match status" value="1"/>
</dbReference>
<evidence type="ECO:0000313" key="2">
    <source>
        <dbReference type="EMBL" id="CAA6815142.1"/>
    </source>
</evidence>
<dbReference type="SUPFAM" id="SSF102645">
    <property type="entry name" value="CoaB-like"/>
    <property type="match status" value="1"/>
</dbReference>
<dbReference type="AlphaFoldDB" id="A0A6S6TI41"/>
<protein>
    <recommendedName>
        <fullName evidence="1">DNA/pantothenate metabolism flavoprotein C-terminal domain-containing protein</fullName>
    </recommendedName>
</protein>
<evidence type="ECO:0000259" key="1">
    <source>
        <dbReference type="Pfam" id="PF04127"/>
    </source>
</evidence>
<feature type="domain" description="DNA/pantothenate metabolism flavoprotein C-terminal" evidence="1">
    <location>
        <begin position="55"/>
        <end position="188"/>
    </location>
</feature>
<dbReference type="EMBL" id="CACVAQ010000224">
    <property type="protein sequence ID" value="CAA6815142.1"/>
    <property type="molecule type" value="Genomic_DNA"/>
</dbReference>
<gene>
    <name evidence="2" type="ORF">HELGO_WM41704</name>
</gene>
<proteinExistence type="predicted"/>
<accession>A0A6S6TI41</accession>
<dbReference type="Pfam" id="PF04127">
    <property type="entry name" value="DFP"/>
    <property type="match status" value="1"/>
</dbReference>
<reference evidence="2" key="1">
    <citation type="submission" date="2020-01" db="EMBL/GenBank/DDBJ databases">
        <authorList>
            <person name="Meier V. D."/>
            <person name="Meier V D."/>
        </authorList>
    </citation>
    <scope>NUCLEOTIDE SEQUENCE</scope>
    <source>
        <strain evidence="2">HLG_WM_MAG_10</strain>
    </source>
</reference>
<dbReference type="InterPro" id="IPR035929">
    <property type="entry name" value="CoaB-like_sf"/>
</dbReference>
<dbReference type="GO" id="GO:0015937">
    <property type="term" value="P:coenzyme A biosynthetic process"/>
    <property type="evidence" value="ECO:0007669"/>
    <property type="project" value="UniProtKB-ARBA"/>
</dbReference>
<organism evidence="2">
    <name type="scientific">uncultured Aureispira sp</name>
    <dbReference type="NCBI Taxonomy" id="1331704"/>
    <lineage>
        <taxon>Bacteria</taxon>
        <taxon>Pseudomonadati</taxon>
        <taxon>Bacteroidota</taxon>
        <taxon>Saprospiria</taxon>
        <taxon>Saprospirales</taxon>
        <taxon>Saprospiraceae</taxon>
        <taxon>Aureispira</taxon>
        <taxon>environmental samples</taxon>
    </lineage>
</organism>
<dbReference type="GO" id="GO:0003824">
    <property type="term" value="F:catalytic activity"/>
    <property type="evidence" value="ECO:0007669"/>
    <property type="project" value="UniProtKB-ARBA"/>
</dbReference>